<dbReference type="InterPro" id="IPR011146">
    <property type="entry name" value="HIT-like"/>
</dbReference>
<evidence type="ECO:0000259" key="4">
    <source>
        <dbReference type="PROSITE" id="PS51084"/>
    </source>
</evidence>
<dbReference type="InterPro" id="IPR001310">
    <property type="entry name" value="Histidine_triad_HIT"/>
</dbReference>
<dbReference type="SUPFAM" id="SSF54197">
    <property type="entry name" value="HIT-like"/>
    <property type="match status" value="1"/>
</dbReference>
<evidence type="ECO:0000313" key="5">
    <source>
        <dbReference type="EMBL" id="QCI23344.1"/>
    </source>
</evidence>
<dbReference type="Proteomes" id="UP000298566">
    <property type="component" value="Chromosome"/>
</dbReference>
<evidence type="ECO:0000256" key="2">
    <source>
        <dbReference type="PIRSR" id="PIRSR601310-3"/>
    </source>
</evidence>
<dbReference type="AlphaFoldDB" id="A0A4D6YBF9"/>
<dbReference type="GO" id="GO:0003824">
    <property type="term" value="F:catalytic activity"/>
    <property type="evidence" value="ECO:0007669"/>
    <property type="project" value="InterPro"/>
</dbReference>
<reference evidence="5 6" key="1">
    <citation type="submission" date="2018-10" db="EMBL/GenBank/DDBJ databases">
        <title>Comparative functional genomics of the obligate endosymbiont Buchnera aphidicola.</title>
        <authorList>
            <person name="Chong R.A."/>
        </authorList>
    </citation>
    <scope>NUCLEOTIDE SEQUENCE [LARGE SCALE GENOMIC DNA]</scope>
    <source>
        <strain evidence="5 6">Mrh</strain>
    </source>
</reference>
<sequence length="115" mass="13167">MNNTSIFSKIIKENDLSKIIYKDKYVTSFHDIKQIAPIHILIVSNKLIKSINEINKSNKYILGHMIYVATILAKQFKIDKSGYRLIINCNKDGGQEIFHLHLHLLGGKKLGKMLS</sequence>
<feature type="active site" description="Tele-AMP-histidine intermediate" evidence="1">
    <location>
        <position position="101"/>
    </location>
</feature>
<protein>
    <submittedName>
        <fullName evidence="5">Histidine triad nucleotide-binding protein</fullName>
    </submittedName>
</protein>
<dbReference type="Pfam" id="PF01230">
    <property type="entry name" value="HIT"/>
    <property type="match status" value="1"/>
</dbReference>
<dbReference type="InterPro" id="IPR036265">
    <property type="entry name" value="HIT-like_sf"/>
</dbReference>
<dbReference type="PROSITE" id="PS00892">
    <property type="entry name" value="HIT_1"/>
    <property type="match status" value="1"/>
</dbReference>
<dbReference type="Gene3D" id="3.30.428.10">
    <property type="entry name" value="HIT-like"/>
    <property type="match status" value="1"/>
</dbReference>
<proteinExistence type="predicted"/>
<name>A0A4D6YBF9_BUCMH</name>
<gene>
    <name evidence="5" type="ORF">D9V73_01650</name>
</gene>
<dbReference type="CDD" id="cd01276">
    <property type="entry name" value="PKCI_related"/>
    <property type="match status" value="1"/>
</dbReference>
<dbReference type="PANTHER" id="PTHR23089">
    <property type="entry name" value="HISTIDINE TRIAD HIT PROTEIN"/>
    <property type="match status" value="1"/>
</dbReference>
<dbReference type="EMBL" id="CP033004">
    <property type="protein sequence ID" value="QCI23344.1"/>
    <property type="molecule type" value="Genomic_DNA"/>
</dbReference>
<feature type="domain" description="HIT" evidence="4">
    <location>
        <begin position="6"/>
        <end position="115"/>
    </location>
</feature>
<feature type="short sequence motif" description="Histidine triad motif" evidence="2 3">
    <location>
        <begin position="99"/>
        <end position="103"/>
    </location>
</feature>
<evidence type="ECO:0000256" key="3">
    <source>
        <dbReference type="PROSITE-ProRule" id="PRU00464"/>
    </source>
</evidence>
<dbReference type="RefSeq" id="WP_158336550.1">
    <property type="nucleotide sequence ID" value="NZ_CP033004.1"/>
</dbReference>
<organism evidence="5 6">
    <name type="scientific">Buchnera aphidicola subsp. Melaphis rhois</name>
    <dbReference type="NCBI Taxonomy" id="118103"/>
    <lineage>
        <taxon>Bacteria</taxon>
        <taxon>Pseudomonadati</taxon>
        <taxon>Pseudomonadota</taxon>
        <taxon>Gammaproteobacteria</taxon>
        <taxon>Enterobacterales</taxon>
        <taxon>Erwiniaceae</taxon>
        <taxon>Buchnera</taxon>
    </lineage>
</organism>
<dbReference type="InterPro" id="IPR019808">
    <property type="entry name" value="Histidine_triad_CS"/>
</dbReference>
<accession>A0A4D6YBF9</accession>
<evidence type="ECO:0000256" key="1">
    <source>
        <dbReference type="PIRSR" id="PIRSR601310-1"/>
    </source>
</evidence>
<dbReference type="PROSITE" id="PS51084">
    <property type="entry name" value="HIT_2"/>
    <property type="match status" value="1"/>
</dbReference>
<dbReference type="OrthoDB" id="9784774at2"/>
<dbReference type="PRINTS" id="PR00332">
    <property type="entry name" value="HISTRIAD"/>
</dbReference>
<evidence type="ECO:0000313" key="6">
    <source>
        <dbReference type="Proteomes" id="UP000298566"/>
    </source>
</evidence>